<dbReference type="AlphaFoldDB" id="A0A504WUR4"/>
<gene>
    <name evidence="3" type="ORF">FGIG_00073</name>
</gene>
<feature type="compositionally biased region" description="Polar residues" evidence="1">
    <location>
        <begin position="553"/>
        <end position="569"/>
    </location>
</feature>
<reference evidence="3 4" key="1">
    <citation type="submission" date="2019-04" db="EMBL/GenBank/DDBJ databases">
        <title>Annotation for the trematode Fasciola gigantica.</title>
        <authorList>
            <person name="Choi Y.-J."/>
        </authorList>
    </citation>
    <scope>NUCLEOTIDE SEQUENCE [LARGE SCALE GENOMIC DNA]</scope>
    <source>
        <strain evidence="3">Uganda_cow_1</strain>
    </source>
</reference>
<feature type="region of interest" description="Disordered" evidence="1">
    <location>
        <begin position="486"/>
        <end position="575"/>
    </location>
</feature>
<feature type="signal peptide" evidence="2">
    <location>
        <begin position="1"/>
        <end position="19"/>
    </location>
</feature>
<feature type="compositionally biased region" description="Basic and acidic residues" evidence="1">
    <location>
        <begin position="374"/>
        <end position="389"/>
    </location>
</feature>
<dbReference type="Proteomes" id="UP000316759">
    <property type="component" value="Unassembled WGS sequence"/>
</dbReference>
<feature type="region of interest" description="Disordered" evidence="1">
    <location>
        <begin position="224"/>
        <end position="251"/>
    </location>
</feature>
<feature type="compositionally biased region" description="Basic and acidic residues" evidence="1">
    <location>
        <begin position="307"/>
        <end position="318"/>
    </location>
</feature>
<evidence type="ECO:0000313" key="4">
    <source>
        <dbReference type="Proteomes" id="UP000316759"/>
    </source>
</evidence>
<comment type="caution">
    <text evidence="3">The sequence shown here is derived from an EMBL/GenBank/DDBJ whole genome shotgun (WGS) entry which is preliminary data.</text>
</comment>
<evidence type="ECO:0000256" key="1">
    <source>
        <dbReference type="SAM" id="MobiDB-lite"/>
    </source>
</evidence>
<keyword evidence="2" id="KW-0732">Signal</keyword>
<organism evidence="3 4">
    <name type="scientific">Fasciola gigantica</name>
    <name type="common">Giant liver fluke</name>
    <dbReference type="NCBI Taxonomy" id="46835"/>
    <lineage>
        <taxon>Eukaryota</taxon>
        <taxon>Metazoa</taxon>
        <taxon>Spiralia</taxon>
        <taxon>Lophotrochozoa</taxon>
        <taxon>Platyhelminthes</taxon>
        <taxon>Trematoda</taxon>
        <taxon>Digenea</taxon>
        <taxon>Plagiorchiida</taxon>
        <taxon>Echinostomata</taxon>
        <taxon>Echinostomatoidea</taxon>
        <taxon>Fasciolidae</taxon>
        <taxon>Fasciola</taxon>
    </lineage>
</organism>
<feature type="region of interest" description="Disordered" evidence="1">
    <location>
        <begin position="118"/>
        <end position="155"/>
    </location>
</feature>
<keyword evidence="4" id="KW-1185">Reference proteome</keyword>
<protein>
    <submittedName>
        <fullName evidence="3">Uncharacterized protein</fullName>
    </submittedName>
</protein>
<dbReference type="EMBL" id="SUNJ01016018">
    <property type="protein sequence ID" value="TPP39613.1"/>
    <property type="molecule type" value="Genomic_DNA"/>
</dbReference>
<proteinExistence type="predicted"/>
<feature type="region of interest" description="Disordered" evidence="1">
    <location>
        <begin position="290"/>
        <end position="443"/>
    </location>
</feature>
<accession>A0A504WUR4</accession>
<feature type="compositionally biased region" description="Low complexity" evidence="1">
    <location>
        <begin position="347"/>
        <end position="359"/>
    </location>
</feature>
<name>A0A504WUR4_FASGI</name>
<evidence type="ECO:0000313" key="3">
    <source>
        <dbReference type="EMBL" id="TPP39613.1"/>
    </source>
</evidence>
<sequence>MFIFVGLVLLCSYHQCSQSRRFRGQQFLMPKRTARISSLISHVTRSDYELNKPMDAVQNKVQPQRSLTYHHGQLGRFKSGTIYNQNGPSVWAPVRHQVVHSATRSTLNSILESYQSSTTGQHLPQIGKSATNSFSAKNRAKISSSSQRSRATKLTRSKSLGLCQLKCVPFDAGSGGQTTRVHQQQQQQQPKAKLHSVQKRQFYPVQPIPLNQNLNVNDKVEPVSNSVTPLQKDDENMPNPGRGPVAPSRIGDHRFTRVEKQNTVRSDWARFPFPSTVCFPSHAVDAVPVRSGIRSQPPSSSSPSYSTEHRPGERDEISKCSALGHSSVHSQPRGAFGTSGLRPFIPRNASTSRSNSNTNEIRLHQSTAGNTDSRVNERQWKDARGSKDKRSGRKHLKFEHSVDSRIRVTFAPGPRTSGWRENRTTSGSGSKSMKSKTTKSNQSTVCERDQRCWTEQTLANMVHPRTSMSRNSALCRCHNKRCVSQTKERSATKAYGAEITAGGRGSRDSSRVRSSRNHCSTPAFKSGDIEDSVAPQVCANLSTPDADGIHGGQSLTEQSFSETEPQNSRRSTRPR</sequence>
<feature type="compositionally biased region" description="Polar residues" evidence="1">
    <location>
        <begin position="364"/>
        <end position="373"/>
    </location>
</feature>
<feature type="compositionally biased region" description="Low complexity" evidence="1">
    <location>
        <begin position="295"/>
        <end position="306"/>
    </location>
</feature>
<evidence type="ECO:0000256" key="2">
    <source>
        <dbReference type="SAM" id="SignalP"/>
    </source>
</evidence>
<feature type="compositionally biased region" description="Polar residues" evidence="1">
    <location>
        <begin position="118"/>
        <end position="149"/>
    </location>
</feature>
<feature type="chain" id="PRO_5021281126" evidence="2">
    <location>
        <begin position="20"/>
        <end position="575"/>
    </location>
</feature>